<reference evidence="1" key="1">
    <citation type="submission" date="2014-11" db="EMBL/GenBank/DDBJ databases">
        <authorList>
            <person name="Amaro Gonzalez C."/>
        </authorList>
    </citation>
    <scope>NUCLEOTIDE SEQUENCE</scope>
</reference>
<name>A0A0E9SY51_ANGAN</name>
<dbReference type="AlphaFoldDB" id="A0A0E9SY51"/>
<organism evidence="1">
    <name type="scientific">Anguilla anguilla</name>
    <name type="common">European freshwater eel</name>
    <name type="synonym">Muraena anguilla</name>
    <dbReference type="NCBI Taxonomy" id="7936"/>
    <lineage>
        <taxon>Eukaryota</taxon>
        <taxon>Metazoa</taxon>
        <taxon>Chordata</taxon>
        <taxon>Craniata</taxon>
        <taxon>Vertebrata</taxon>
        <taxon>Euteleostomi</taxon>
        <taxon>Actinopterygii</taxon>
        <taxon>Neopterygii</taxon>
        <taxon>Teleostei</taxon>
        <taxon>Anguilliformes</taxon>
        <taxon>Anguillidae</taxon>
        <taxon>Anguilla</taxon>
    </lineage>
</organism>
<proteinExistence type="predicted"/>
<sequence>MVVIRMWTGKTCTNALWLQAQVPHPVLLILHPYSRNFLSW</sequence>
<dbReference type="EMBL" id="GBXM01062323">
    <property type="protein sequence ID" value="JAH46254.1"/>
    <property type="molecule type" value="Transcribed_RNA"/>
</dbReference>
<protein>
    <submittedName>
        <fullName evidence="1">Uncharacterized protein</fullName>
    </submittedName>
</protein>
<reference evidence="1" key="2">
    <citation type="journal article" date="2015" name="Fish Shellfish Immunol.">
        <title>Early steps in the European eel (Anguilla anguilla)-Vibrio vulnificus interaction in the gills: Role of the RtxA13 toxin.</title>
        <authorList>
            <person name="Callol A."/>
            <person name="Pajuelo D."/>
            <person name="Ebbesson L."/>
            <person name="Teles M."/>
            <person name="MacKenzie S."/>
            <person name="Amaro C."/>
        </authorList>
    </citation>
    <scope>NUCLEOTIDE SEQUENCE</scope>
</reference>
<evidence type="ECO:0000313" key="1">
    <source>
        <dbReference type="EMBL" id="JAH46254.1"/>
    </source>
</evidence>
<accession>A0A0E9SY51</accession>